<comment type="similarity">
    <text evidence="1 2">Belongs to the 5'-nucleotidase family.</text>
</comment>
<feature type="domain" description="Calcineurin-like phosphoesterase" evidence="3">
    <location>
        <begin position="35"/>
        <end position="252"/>
    </location>
</feature>
<evidence type="ECO:0000313" key="5">
    <source>
        <dbReference type="Proteomes" id="UP000650081"/>
    </source>
</evidence>
<dbReference type="PANTHER" id="PTHR11575">
    <property type="entry name" value="5'-NUCLEOTIDASE-RELATED"/>
    <property type="match status" value="1"/>
</dbReference>
<dbReference type="PROSITE" id="PS51318">
    <property type="entry name" value="TAT"/>
    <property type="match status" value="1"/>
</dbReference>
<dbReference type="GO" id="GO:0000166">
    <property type="term" value="F:nucleotide binding"/>
    <property type="evidence" value="ECO:0007669"/>
    <property type="project" value="UniProtKB-KW"/>
</dbReference>
<dbReference type="CDD" id="cd00845">
    <property type="entry name" value="MPP_UshA_N_like"/>
    <property type="match status" value="1"/>
</dbReference>
<gene>
    <name evidence="4" type="ORF">H9S92_04540</name>
</gene>
<dbReference type="AlphaFoldDB" id="A0A923TC78"/>
<dbReference type="InterPro" id="IPR029052">
    <property type="entry name" value="Metallo-depent_PP-like"/>
</dbReference>
<accession>A0A923TC78</accession>
<evidence type="ECO:0000313" key="4">
    <source>
        <dbReference type="EMBL" id="MBC6993417.1"/>
    </source>
</evidence>
<dbReference type="InterPro" id="IPR006311">
    <property type="entry name" value="TAT_signal"/>
</dbReference>
<dbReference type="Pfam" id="PF00149">
    <property type="entry name" value="Metallophos"/>
    <property type="match status" value="1"/>
</dbReference>
<reference evidence="4" key="1">
    <citation type="submission" date="2020-08" db="EMBL/GenBank/DDBJ databases">
        <title>Lewinella bacteria from marine environments.</title>
        <authorList>
            <person name="Zhong Y."/>
        </authorList>
    </citation>
    <scope>NUCLEOTIDE SEQUENCE</scope>
    <source>
        <strain evidence="4">KCTC 42187</strain>
    </source>
</reference>
<keyword evidence="2" id="KW-0378">Hydrolase</keyword>
<dbReference type="PANTHER" id="PTHR11575:SF24">
    <property type="entry name" value="5'-NUCLEOTIDASE"/>
    <property type="match status" value="1"/>
</dbReference>
<proteinExistence type="inferred from homology"/>
<dbReference type="EMBL" id="JACSIT010000067">
    <property type="protein sequence ID" value="MBC6993417.1"/>
    <property type="molecule type" value="Genomic_DNA"/>
</dbReference>
<dbReference type="PRINTS" id="PR01607">
    <property type="entry name" value="APYRASEFAMLY"/>
</dbReference>
<dbReference type="RefSeq" id="WP_187465528.1">
    <property type="nucleotide sequence ID" value="NZ_JACSIT010000067.1"/>
</dbReference>
<dbReference type="InterPro" id="IPR004843">
    <property type="entry name" value="Calcineurin-like_PHP"/>
</dbReference>
<dbReference type="PROSITE" id="PS00785">
    <property type="entry name" value="5_NUCLEOTIDASE_1"/>
    <property type="match status" value="1"/>
</dbReference>
<keyword evidence="2" id="KW-0547">Nucleotide-binding</keyword>
<dbReference type="GO" id="GO:0009166">
    <property type="term" value="P:nucleotide catabolic process"/>
    <property type="evidence" value="ECO:0007669"/>
    <property type="project" value="InterPro"/>
</dbReference>
<dbReference type="GO" id="GO:0016788">
    <property type="term" value="F:hydrolase activity, acting on ester bonds"/>
    <property type="evidence" value="ECO:0007669"/>
    <property type="project" value="InterPro"/>
</dbReference>
<dbReference type="InterPro" id="IPR006146">
    <property type="entry name" value="5'-Nucleotdase_CS"/>
</dbReference>
<dbReference type="InterPro" id="IPR006179">
    <property type="entry name" value="5_nucleotidase/apyrase"/>
</dbReference>
<dbReference type="GO" id="GO:0046872">
    <property type="term" value="F:metal ion binding"/>
    <property type="evidence" value="ECO:0007669"/>
    <property type="project" value="InterPro"/>
</dbReference>
<dbReference type="Gene3D" id="3.60.21.10">
    <property type="match status" value="1"/>
</dbReference>
<evidence type="ECO:0000256" key="1">
    <source>
        <dbReference type="ARBA" id="ARBA00006654"/>
    </source>
</evidence>
<evidence type="ECO:0000256" key="2">
    <source>
        <dbReference type="RuleBase" id="RU362119"/>
    </source>
</evidence>
<name>A0A923TC78_9BACT</name>
<dbReference type="Proteomes" id="UP000650081">
    <property type="component" value="Unassembled WGS sequence"/>
</dbReference>
<keyword evidence="5" id="KW-1185">Reference proteome</keyword>
<comment type="caution">
    <text evidence="4">The sequence shown here is derived from an EMBL/GenBank/DDBJ whole genome shotgun (WGS) entry which is preliminary data.</text>
</comment>
<sequence length="303" mass="33318">MLNRRIFLRQAAVGGGLLLLPGLATALPGRPTPRLTILHTNDWHSRIDPFPDDGGRNANRGGALRRMHLIRQIRAAEPNVILLDSGDIFQGTPYFNFFAGELEMKLMTRMGYDAATIGNHDFDGGMENLATQMKHANFPMLSANYDFTGTPLAGKTQPYQILERGGIRIGLFGLGIELAGLVPEQLYGKTTYQDPREVGNATARLLREDKKCDLVICLSHLGFKYREDKVDDVKLASSSRDIDIILGGHTHTFLDAPVEVPNQLGEPVIVNQVGFGGLRLGRLDVTFPGGGRRRCVACNNLRV</sequence>
<dbReference type="SUPFAM" id="SSF56300">
    <property type="entry name" value="Metallo-dependent phosphatases"/>
    <property type="match status" value="1"/>
</dbReference>
<organism evidence="4 5">
    <name type="scientific">Neolewinella lacunae</name>
    <dbReference type="NCBI Taxonomy" id="1517758"/>
    <lineage>
        <taxon>Bacteria</taxon>
        <taxon>Pseudomonadati</taxon>
        <taxon>Bacteroidota</taxon>
        <taxon>Saprospiria</taxon>
        <taxon>Saprospirales</taxon>
        <taxon>Lewinellaceae</taxon>
        <taxon>Neolewinella</taxon>
    </lineage>
</organism>
<evidence type="ECO:0000259" key="3">
    <source>
        <dbReference type="Pfam" id="PF00149"/>
    </source>
</evidence>
<protein>
    <submittedName>
        <fullName evidence="4">Metallophosphatase</fullName>
    </submittedName>
</protein>